<dbReference type="SUPFAM" id="SSF56784">
    <property type="entry name" value="HAD-like"/>
    <property type="match status" value="1"/>
</dbReference>
<dbReference type="GO" id="GO:0008967">
    <property type="term" value="F:phosphoglycolate phosphatase activity"/>
    <property type="evidence" value="ECO:0007669"/>
    <property type="project" value="TreeGrafter"/>
</dbReference>
<dbReference type="PANTHER" id="PTHR43434:SF16">
    <property type="entry name" value="BLL8046 PROTEIN"/>
    <property type="match status" value="1"/>
</dbReference>
<dbReference type="PATRIC" id="fig|861299.3.peg.494"/>
<dbReference type="eggNOG" id="COG0590">
    <property type="taxonomic scope" value="Bacteria"/>
</dbReference>
<keyword evidence="2" id="KW-0378">Hydrolase</keyword>
<dbReference type="STRING" id="861299.J421_0482"/>
<dbReference type="Pfam" id="PF00383">
    <property type="entry name" value="dCMP_cyt_deam_1"/>
    <property type="match status" value="1"/>
</dbReference>
<dbReference type="InterPro" id="IPR002125">
    <property type="entry name" value="CMP_dCMP_dom"/>
</dbReference>
<keyword evidence="3" id="KW-1185">Reference proteome</keyword>
<proteinExistence type="predicted"/>
<evidence type="ECO:0000259" key="1">
    <source>
        <dbReference type="PROSITE" id="PS51747"/>
    </source>
</evidence>
<evidence type="ECO:0000313" key="2">
    <source>
        <dbReference type="EMBL" id="AHG88019.1"/>
    </source>
</evidence>
<dbReference type="AlphaFoldDB" id="W0RA73"/>
<dbReference type="Pfam" id="PF13419">
    <property type="entry name" value="HAD_2"/>
    <property type="match status" value="1"/>
</dbReference>
<dbReference type="InterPro" id="IPR041492">
    <property type="entry name" value="HAD_2"/>
</dbReference>
<dbReference type="Gene3D" id="3.40.140.10">
    <property type="entry name" value="Cytidine Deaminase, domain 2"/>
    <property type="match status" value="1"/>
</dbReference>
<dbReference type="InterPro" id="IPR023198">
    <property type="entry name" value="PGP-like_dom2"/>
</dbReference>
<dbReference type="Gene3D" id="3.40.50.1000">
    <property type="entry name" value="HAD superfamily/HAD-like"/>
    <property type="match status" value="1"/>
</dbReference>
<feature type="domain" description="CMP/dCMP-type deaminase" evidence="1">
    <location>
        <begin position="236"/>
        <end position="348"/>
    </location>
</feature>
<dbReference type="KEGG" id="gba:J421_0482"/>
<dbReference type="EMBL" id="CP007128">
    <property type="protein sequence ID" value="AHG88019.1"/>
    <property type="molecule type" value="Genomic_DNA"/>
</dbReference>
<dbReference type="GO" id="GO:0006281">
    <property type="term" value="P:DNA repair"/>
    <property type="evidence" value="ECO:0007669"/>
    <property type="project" value="TreeGrafter"/>
</dbReference>
<dbReference type="InterPro" id="IPR050155">
    <property type="entry name" value="HAD-like_hydrolase_sf"/>
</dbReference>
<dbReference type="PROSITE" id="PS51747">
    <property type="entry name" value="CYT_DCMP_DEAMINASES_2"/>
    <property type="match status" value="1"/>
</dbReference>
<dbReference type="Gene3D" id="1.10.150.240">
    <property type="entry name" value="Putative phosphatase, domain 2"/>
    <property type="match status" value="1"/>
</dbReference>
<protein>
    <submittedName>
        <fullName evidence="2">HAD-superfamily hydrolase, subfamily IA, variant 3</fullName>
    </submittedName>
</protein>
<dbReference type="GO" id="GO:0005829">
    <property type="term" value="C:cytosol"/>
    <property type="evidence" value="ECO:0007669"/>
    <property type="project" value="TreeGrafter"/>
</dbReference>
<organism evidence="2 3">
    <name type="scientific">Gemmatirosa kalamazoonensis</name>
    <dbReference type="NCBI Taxonomy" id="861299"/>
    <lineage>
        <taxon>Bacteria</taxon>
        <taxon>Pseudomonadati</taxon>
        <taxon>Gemmatimonadota</taxon>
        <taxon>Gemmatimonadia</taxon>
        <taxon>Gemmatimonadales</taxon>
        <taxon>Gemmatimonadaceae</taxon>
        <taxon>Gemmatirosa</taxon>
    </lineage>
</organism>
<dbReference type="PRINTS" id="PR00413">
    <property type="entry name" value="HADHALOGNASE"/>
</dbReference>
<dbReference type="RefSeq" id="WP_025409565.1">
    <property type="nucleotide sequence ID" value="NZ_CP007128.1"/>
</dbReference>
<evidence type="ECO:0000313" key="3">
    <source>
        <dbReference type="Proteomes" id="UP000019151"/>
    </source>
</evidence>
<dbReference type="InParanoid" id="W0RA73"/>
<dbReference type="PANTHER" id="PTHR43434">
    <property type="entry name" value="PHOSPHOGLYCOLATE PHOSPHATASE"/>
    <property type="match status" value="1"/>
</dbReference>
<gene>
    <name evidence="2" type="ORF">J421_0482</name>
</gene>
<dbReference type="NCBIfam" id="TIGR01549">
    <property type="entry name" value="HAD-SF-IA-v1"/>
    <property type="match status" value="1"/>
</dbReference>
<dbReference type="InterPro" id="IPR016193">
    <property type="entry name" value="Cytidine_deaminase-like"/>
</dbReference>
<sequence length="399" mass="42386">MALDALIFDLDGTLVDTNGAHVESWVRTLARFGYRLGADRIGPEMGKGGDNLVPDVLGPEADARDGDAMRQMVADEYVKIVTTERRLRVFADVVELLAAIRARGVRTALATSSGDRQLDATFRSAGIDLREHVDVVVKKDDVERSKPQPDVVLATLDKLALSPAQCAMVGDTPHDAEAAKRAGVVTLGVLCGGYNDERTLRGAGARRVWRDPAHLLAELDDALHVASPGAAHFTHALLERLMRDALAAAAEGLTAGEVPVGCVIADGSGAVVARAFNAENATGDRTAHAEMEAFRQLAERVPRDEASARDLVLVATVEPCIMCLGAAIVSAVDTVVHALAAPADGGMLRVRNPEDPDSQMPRIVGGVLADDSRALLTRWLAAHRGERAAAYVEQLLRDA</sequence>
<dbReference type="CDD" id="cd01285">
    <property type="entry name" value="nucleoside_deaminase"/>
    <property type="match status" value="1"/>
</dbReference>
<dbReference type="InterPro" id="IPR036412">
    <property type="entry name" value="HAD-like_sf"/>
</dbReference>
<dbReference type="SFLD" id="SFLDG01135">
    <property type="entry name" value="C1.5.6:_HAD__Beta-PGM__Phospha"/>
    <property type="match status" value="1"/>
</dbReference>
<dbReference type="OrthoDB" id="9776368at2"/>
<dbReference type="InterPro" id="IPR023214">
    <property type="entry name" value="HAD_sf"/>
</dbReference>
<dbReference type="InterPro" id="IPR006439">
    <property type="entry name" value="HAD-SF_hydro_IA"/>
</dbReference>
<dbReference type="HOGENOM" id="CLU_690307_0_0_0"/>
<accession>W0RA73</accession>
<dbReference type="SFLD" id="SFLDS00003">
    <property type="entry name" value="Haloacid_Dehalogenase"/>
    <property type="match status" value="1"/>
</dbReference>
<dbReference type="NCBIfam" id="TIGR01509">
    <property type="entry name" value="HAD-SF-IA-v3"/>
    <property type="match status" value="1"/>
</dbReference>
<dbReference type="SUPFAM" id="SSF53927">
    <property type="entry name" value="Cytidine deaminase-like"/>
    <property type="match status" value="1"/>
</dbReference>
<dbReference type="SFLD" id="SFLDG01129">
    <property type="entry name" value="C1.5:_HAD__Beta-PGM__Phosphata"/>
    <property type="match status" value="1"/>
</dbReference>
<dbReference type="eggNOG" id="COG0546">
    <property type="taxonomic scope" value="Bacteria"/>
</dbReference>
<dbReference type="Proteomes" id="UP000019151">
    <property type="component" value="Chromosome"/>
</dbReference>
<name>W0RA73_9BACT</name>
<reference evidence="2 3" key="1">
    <citation type="journal article" date="2014" name="Genome Announc.">
        <title>Genome Sequence and Methylome of Soil Bacterium Gemmatirosa kalamazoonensis KBS708T, a Member of the Rarely Cultivated Gemmatimonadetes Phylum.</title>
        <authorList>
            <person name="Debruyn J.M."/>
            <person name="Radosevich M."/>
            <person name="Wommack K.E."/>
            <person name="Polson S.W."/>
            <person name="Hauser L.J."/>
            <person name="Fawaz M.N."/>
            <person name="Korlach J."/>
            <person name="Tsai Y.C."/>
        </authorList>
    </citation>
    <scope>NUCLEOTIDE SEQUENCE [LARGE SCALE GENOMIC DNA]</scope>
    <source>
        <strain evidence="2 3">KBS708</strain>
    </source>
</reference>